<feature type="signal peptide" evidence="2">
    <location>
        <begin position="1"/>
        <end position="19"/>
    </location>
</feature>
<dbReference type="OrthoDB" id="9181019at2"/>
<organism evidence="3">
    <name type="scientific">Dechloromonas aromatica (strain RCB)</name>
    <dbReference type="NCBI Taxonomy" id="159087"/>
    <lineage>
        <taxon>Bacteria</taxon>
        <taxon>Pseudomonadati</taxon>
        <taxon>Pseudomonadota</taxon>
        <taxon>Betaproteobacteria</taxon>
        <taxon>Rhodocyclales</taxon>
        <taxon>Azonexaceae</taxon>
        <taxon>Dechloromonas</taxon>
    </lineage>
</organism>
<dbReference type="KEGG" id="dar:Daro_1728"/>
<feature type="chain" id="PRO_5004233463" description="Lipoprotein" evidence="2">
    <location>
        <begin position="20"/>
        <end position="127"/>
    </location>
</feature>
<feature type="region of interest" description="Disordered" evidence="1">
    <location>
        <begin position="62"/>
        <end position="83"/>
    </location>
</feature>
<evidence type="ECO:0000256" key="1">
    <source>
        <dbReference type="SAM" id="MobiDB-lite"/>
    </source>
</evidence>
<evidence type="ECO:0000313" key="3">
    <source>
        <dbReference type="EMBL" id="AAZ46475.1"/>
    </source>
</evidence>
<dbReference type="EMBL" id="CP000089">
    <property type="protein sequence ID" value="AAZ46475.1"/>
    <property type="molecule type" value="Genomic_DNA"/>
</dbReference>
<keyword evidence="2" id="KW-0732">Signal</keyword>
<dbReference type="AlphaFoldDB" id="Q47FA6"/>
<dbReference type="STRING" id="159087.Daro_1728"/>
<dbReference type="PROSITE" id="PS51257">
    <property type="entry name" value="PROKAR_LIPOPROTEIN"/>
    <property type="match status" value="1"/>
</dbReference>
<evidence type="ECO:0008006" key="4">
    <source>
        <dbReference type="Google" id="ProtNLM"/>
    </source>
</evidence>
<name>Q47FA6_DECAR</name>
<proteinExistence type="predicted"/>
<evidence type="ECO:0000256" key="2">
    <source>
        <dbReference type="SAM" id="SignalP"/>
    </source>
</evidence>
<reference evidence="3" key="1">
    <citation type="submission" date="2005-08" db="EMBL/GenBank/DDBJ databases">
        <title>Complete sequence of Dechloromonas aromatica RCB.</title>
        <authorList>
            <person name="Salinero K.K."/>
            <person name="Copeland A."/>
            <person name="Lucas S."/>
            <person name="Lapidus A."/>
            <person name="Barry K."/>
            <person name="Detter J.C."/>
            <person name="Glavina T."/>
            <person name="Hammon N."/>
            <person name="Israni S."/>
            <person name="Pitluck S."/>
            <person name="Di Bartolo G."/>
            <person name="Trong S."/>
            <person name="Schmutz J."/>
            <person name="Larimer F."/>
            <person name="Land M."/>
            <person name="Ivanova N."/>
            <person name="Richardson P."/>
        </authorList>
    </citation>
    <scope>NUCLEOTIDE SEQUENCE</scope>
    <source>
        <strain evidence="3">RCB</strain>
    </source>
</reference>
<dbReference type="HOGENOM" id="CLU_1966923_0_0_4"/>
<sequence length="127" mass="13383">MNKRAFILSIFSASLVAGCAIGYQARGSLGGVPGEMRGKAYPGNTTGGGRFVLADRDGRLQCDGQMSPADSSPTPGSCEGETGKGVVRCSDGREMPVRWTAITCRSFEGGGDDQMGNRLIFRVDRSK</sequence>
<gene>
    <name evidence="3" type="ordered locus">Daro_1728</name>
</gene>
<protein>
    <recommendedName>
        <fullName evidence="4">Lipoprotein</fullName>
    </recommendedName>
</protein>
<accession>Q47FA6</accession>